<reference evidence="2 3" key="1">
    <citation type="journal article" date="2024" name="Microbiol. Resour. Announc.">
        <title>Genome annotations for the ascomycete fungi Trichoderma harzianum, Trichoderma aggressivum, and Purpureocillium lilacinum.</title>
        <authorList>
            <person name="Beijen E.P.W."/>
            <person name="Ohm R.A."/>
        </authorList>
    </citation>
    <scope>NUCLEOTIDE SEQUENCE [LARGE SCALE GENOMIC DNA]</scope>
    <source>
        <strain evidence="2 3">CBS 150709</strain>
    </source>
</reference>
<dbReference type="EMBL" id="JAWRVI010000002">
    <property type="protein sequence ID" value="KAK4094813.1"/>
    <property type="molecule type" value="Genomic_DNA"/>
</dbReference>
<dbReference type="Proteomes" id="UP001287286">
    <property type="component" value="Unassembled WGS sequence"/>
</dbReference>
<feature type="region of interest" description="Disordered" evidence="1">
    <location>
        <begin position="147"/>
        <end position="191"/>
    </location>
</feature>
<evidence type="ECO:0000313" key="2">
    <source>
        <dbReference type="EMBL" id="KAK4094813.1"/>
    </source>
</evidence>
<comment type="caution">
    <text evidence="2">The sequence shown here is derived from an EMBL/GenBank/DDBJ whole genome shotgun (WGS) entry which is preliminary data.</text>
</comment>
<organism evidence="2 3">
    <name type="scientific">Purpureocillium lilacinum</name>
    <name type="common">Paecilomyces lilacinus</name>
    <dbReference type="NCBI Taxonomy" id="33203"/>
    <lineage>
        <taxon>Eukaryota</taxon>
        <taxon>Fungi</taxon>
        <taxon>Dikarya</taxon>
        <taxon>Ascomycota</taxon>
        <taxon>Pezizomycotina</taxon>
        <taxon>Sordariomycetes</taxon>
        <taxon>Hypocreomycetidae</taxon>
        <taxon>Hypocreales</taxon>
        <taxon>Ophiocordycipitaceae</taxon>
        <taxon>Purpureocillium</taxon>
    </lineage>
</organism>
<accession>A0ABR0CEH3</accession>
<feature type="compositionally biased region" description="Basic and acidic residues" evidence="1">
    <location>
        <begin position="58"/>
        <end position="78"/>
    </location>
</feature>
<evidence type="ECO:0000313" key="3">
    <source>
        <dbReference type="Proteomes" id="UP001287286"/>
    </source>
</evidence>
<proteinExistence type="predicted"/>
<feature type="region of interest" description="Disordered" evidence="1">
    <location>
        <begin position="249"/>
        <end position="339"/>
    </location>
</feature>
<feature type="compositionally biased region" description="Pro residues" evidence="1">
    <location>
        <begin position="311"/>
        <end position="320"/>
    </location>
</feature>
<keyword evidence="3" id="KW-1185">Reference proteome</keyword>
<sequence>MCVRQGDGQTLTLPDGPGTRTGSRQEGSKAPKASPAGIILHDRARPRHTGVRWISADEGKRATREPVRQGELTREGLIKEQSVGSSSPAGHWRSWRAPCLETDPSPALGGATGTRAPSPLPCQAWLPGPRWPRAACVLGAIIVARAGGDDDSDGTVTAAAEQSSRHASTRRRPTTDDRQAGRQAASGREGVQFTQLHRAVGRGRGTATWKSGRTGLRTGANSLDVMLGSRPIAAAPYAGKSGGWKPSIQGHLNGDLGPSLGDVPPQDTPISHRNGIQDPWHPRHHGLVTGGETQQNRWAPRAQHEPSSISPAPPPPPPEQPDSAILWFFPSPSLPPLIR</sequence>
<evidence type="ECO:0000256" key="1">
    <source>
        <dbReference type="SAM" id="MobiDB-lite"/>
    </source>
</evidence>
<protein>
    <submittedName>
        <fullName evidence="2">Uncharacterized protein</fullName>
    </submittedName>
</protein>
<feature type="region of interest" description="Disordered" evidence="1">
    <location>
        <begin position="58"/>
        <end position="98"/>
    </location>
</feature>
<gene>
    <name evidence="2" type="ORF">Purlil1_509</name>
</gene>
<feature type="region of interest" description="Disordered" evidence="1">
    <location>
        <begin position="1"/>
        <end position="40"/>
    </location>
</feature>
<name>A0ABR0CEH3_PURLI</name>